<dbReference type="EMBL" id="BART01014623">
    <property type="protein sequence ID" value="GAG75885.1"/>
    <property type="molecule type" value="Genomic_DNA"/>
</dbReference>
<feature type="non-terminal residue" evidence="1">
    <location>
        <position position="130"/>
    </location>
</feature>
<proteinExistence type="predicted"/>
<evidence type="ECO:0000313" key="1">
    <source>
        <dbReference type="EMBL" id="GAG75885.1"/>
    </source>
</evidence>
<feature type="non-terminal residue" evidence="1">
    <location>
        <position position="1"/>
    </location>
</feature>
<organism evidence="1">
    <name type="scientific">marine sediment metagenome</name>
    <dbReference type="NCBI Taxonomy" id="412755"/>
    <lineage>
        <taxon>unclassified sequences</taxon>
        <taxon>metagenomes</taxon>
        <taxon>ecological metagenomes</taxon>
    </lineage>
</organism>
<sequence>GEVTARMWFERPDGHIFETYANMAYYGAWDFDRDRCWGSSGITSWGALGGGPTRTAEEDDIYDYFYDLPDSNVPIRLASVDYNTTDVGWCWLDGNTWSPIRFIGMTWYDVCDVNALQEFVDRCAVLAYVY</sequence>
<name>X1A1C8_9ZZZZ</name>
<protein>
    <submittedName>
        <fullName evidence="1">Uncharacterized protein</fullName>
    </submittedName>
</protein>
<accession>X1A1C8</accession>
<gene>
    <name evidence="1" type="ORF">S01H4_29013</name>
</gene>
<dbReference type="AlphaFoldDB" id="X1A1C8"/>
<reference evidence="1" key="1">
    <citation type="journal article" date="2014" name="Front. Microbiol.">
        <title>High frequency of phylogenetically diverse reductive dehalogenase-homologous genes in deep subseafloor sedimentary metagenomes.</title>
        <authorList>
            <person name="Kawai M."/>
            <person name="Futagami T."/>
            <person name="Toyoda A."/>
            <person name="Takaki Y."/>
            <person name="Nishi S."/>
            <person name="Hori S."/>
            <person name="Arai W."/>
            <person name="Tsubouchi T."/>
            <person name="Morono Y."/>
            <person name="Uchiyama I."/>
            <person name="Ito T."/>
            <person name="Fujiyama A."/>
            <person name="Inagaki F."/>
            <person name="Takami H."/>
        </authorList>
    </citation>
    <scope>NUCLEOTIDE SEQUENCE</scope>
    <source>
        <strain evidence="1">Expedition CK06-06</strain>
    </source>
</reference>
<comment type="caution">
    <text evidence="1">The sequence shown here is derived from an EMBL/GenBank/DDBJ whole genome shotgun (WGS) entry which is preliminary data.</text>
</comment>